<dbReference type="PANTHER" id="PTHR41302:SF2">
    <property type="entry name" value="PRESPORE SPECIFIC TRANSCRIPTIONAL ACTIVATOR RSFA"/>
    <property type="match status" value="1"/>
</dbReference>
<reference evidence="1" key="1">
    <citation type="submission" date="2022-01" db="EMBL/GenBank/DDBJ databases">
        <authorList>
            <person name="Criscuolo A."/>
        </authorList>
    </citation>
    <scope>NUCLEOTIDE SEQUENCE</scope>
    <source>
        <strain evidence="1">CIP111891</strain>
    </source>
</reference>
<evidence type="ECO:0000313" key="2">
    <source>
        <dbReference type="Proteomes" id="UP000838821"/>
    </source>
</evidence>
<organism evidence="1 2">
    <name type="scientific">Paenibacillus allorhizoplanae</name>
    <dbReference type="NCBI Taxonomy" id="2905648"/>
    <lineage>
        <taxon>Bacteria</taxon>
        <taxon>Bacillati</taxon>
        <taxon>Bacillota</taxon>
        <taxon>Bacilli</taxon>
        <taxon>Bacillales</taxon>
        <taxon>Paenibacillaceae</taxon>
        <taxon>Paenibacillus</taxon>
    </lineage>
</organism>
<keyword evidence="2" id="KW-1185">Reference proteome</keyword>
<evidence type="ECO:0000313" key="1">
    <source>
        <dbReference type="EMBL" id="CAH1221151.1"/>
    </source>
</evidence>
<gene>
    <name evidence="1" type="ORF">PAECIP111891_05126</name>
</gene>
<dbReference type="PANTHER" id="PTHR41302">
    <property type="entry name" value="PRESPORE-SPECIFIC TRANSCRIPTIONAL REGULATOR RSFA-RELATED"/>
    <property type="match status" value="1"/>
</dbReference>
<dbReference type="Proteomes" id="UP000838821">
    <property type="component" value="Unassembled WGS sequence"/>
</dbReference>
<proteinExistence type="predicted"/>
<protein>
    <recommendedName>
        <fullName evidence="3">RsfA family transcriptional regulator</fullName>
    </recommendedName>
</protein>
<accession>A0ABM9CR71</accession>
<sequence length="93" mass="10497">MRQRNNEMLLHENDAILAGIVLKHIRQGSYELKAFSEAAERLGSSISACSFRWNCVVRAEHEEAIDAAKAERLQQRNSMRNKSGSLILISNRG</sequence>
<comment type="caution">
    <text evidence="1">The sequence shown here is derived from an EMBL/GenBank/DDBJ whole genome shotgun (WGS) entry which is preliminary data.</text>
</comment>
<dbReference type="EMBL" id="CAKMMW010000020">
    <property type="protein sequence ID" value="CAH1221151.1"/>
    <property type="molecule type" value="Genomic_DNA"/>
</dbReference>
<name>A0ABM9CR71_9BACL</name>
<dbReference type="RefSeq" id="WP_236291241.1">
    <property type="nucleotide sequence ID" value="NZ_CAKMMW010000020.1"/>
</dbReference>
<evidence type="ECO:0008006" key="3">
    <source>
        <dbReference type="Google" id="ProtNLM"/>
    </source>
</evidence>
<dbReference type="InterPro" id="IPR014243">
    <property type="entry name" value="RsfA-like"/>
</dbReference>